<feature type="chain" id="PRO_5035755844" evidence="2">
    <location>
        <begin position="17"/>
        <end position="282"/>
    </location>
</feature>
<gene>
    <name evidence="3" type="primary">jg9495</name>
    <name evidence="3" type="ORF">PAEG_LOCUS14319</name>
</gene>
<feature type="region of interest" description="Disordered" evidence="1">
    <location>
        <begin position="153"/>
        <end position="193"/>
    </location>
</feature>
<organism evidence="3 4">
    <name type="scientific">Pararge aegeria aegeria</name>
    <dbReference type="NCBI Taxonomy" id="348720"/>
    <lineage>
        <taxon>Eukaryota</taxon>
        <taxon>Metazoa</taxon>
        <taxon>Ecdysozoa</taxon>
        <taxon>Arthropoda</taxon>
        <taxon>Hexapoda</taxon>
        <taxon>Insecta</taxon>
        <taxon>Pterygota</taxon>
        <taxon>Neoptera</taxon>
        <taxon>Endopterygota</taxon>
        <taxon>Lepidoptera</taxon>
        <taxon>Glossata</taxon>
        <taxon>Ditrysia</taxon>
        <taxon>Papilionoidea</taxon>
        <taxon>Nymphalidae</taxon>
        <taxon>Satyrinae</taxon>
        <taxon>Satyrini</taxon>
        <taxon>Parargina</taxon>
        <taxon>Pararge</taxon>
    </lineage>
</organism>
<feature type="compositionally biased region" description="Polar residues" evidence="1">
    <location>
        <begin position="103"/>
        <end position="116"/>
    </location>
</feature>
<evidence type="ECO:0000313" key="4">
    <source>
        <dbReference type="Proteomes" id="UP000838756"/>
    </source>
</evidence>
<name>A0A8S4RH18_9NEOP</name>
<dbReference type="EMBL" id="CAKXAJ010025241">
    <property type="protein sequence ID" value="CAH2237003.1"/>
    <property type="molecule type" value="Genomic_DNA"/>
</dbReference>
<evidence type="ECO:0000256" key="1">
    <source>
        <dbReference type="SAM" id="MobiDB-lite"/>
    </source>
</evidence>
<sequence length="282" mass="31727">MRSSIIFLFYVALALAADSTNYNELPMDYFDDNFKSNLKVGPDSTFSFNFEQIRRDQPPQIEMREENVGRYINTRSQTTTPVSIFSMKADRESQHVYPTIVSSNNYPYQGHSNEPQGSPVPPPPKFAISRPHNNEPSLQRNSAPIWNVPAVHQNVHTPPHVPSTPTPLSQHVQWTEPPKRHSPPSPNHALSHSKGIEGIHFAPSASYVSDSITNNVPRQPPSLPSRGNHKFAWNDIKKQEEFKPIVNSQPPQPSNPSTPQSIHNKPPPPVPTLSPWYDNFGK</sequence>
<dbReference type="Proteomes" id="UP000838756">
    <property type="component" value="Unassembled WGS sequence"/>
</dbReference>
<evidence type="ECO:0000256" key="2">
    <source>
        <dbReference type="SAM" id="SignalP"/>
    </source>
</evidence>
<protein>
    <submittedName>
        <fullName evidence="3">Jg9495 protein</fullName>
    </submittedName>
</protein>
<proteinExistence type="predicted"/>
<accession>A0A8S4RH18</accession>
<evidence type="ECO:0000313" key="3">
    <source>
        <dbReference type="EMBL" id="CAH2237003.1"/>
    </source>
</evidence>
<reference evidence="3" key="1">
    <citation type="submission" date="2022-03" db="EMBL/GenBank/DDBJ databases">
        <authorList>
            <person name="Lindestad O."/>
        </authorList>
    </citation>
    <scope>NUCLEOTIDE SEQUENCE</scope>
</reference>
<feature type="signal peptide" evidence="2">
    <location>
        <begin position="1"/>
        <end position="16"/>
    </location>
</feature>
<comment type="caution">
    <text evidence="3">The sequence shown here is derived from an EMBL/GenBank/DDBJ whole genome shotgun (WGS) entry which is preliminary data.</text>
</comment>
<feature type="region of interest" description="Disordered" evidence="1">
    <location>
        <begin position="103"/>
        <end position="141"/>
    </location>
</feature>
<feature type="region of interest" description="Disordered" evidence="1">
    <location>
        <begin position="234"/>
        <end position="282"/>
    </location>
</feature>
<dbReference type="OrthoDB" id="7472053at2759"/>
<dbReference type="AlphaFoldDB" id="A0A8S4RH18"/>
<keyword evidence="4" id="KW-1185">Reference proteome</keyword>
<keyword evidence="2" id="KW-0732">Signal</keyword>